<dbReference type="InterPro" id="IPR035595">
    <property type="entry name" value="UDP_glycos_trans_CS"/>
</dbReference>
<keyword evidence="2 3" id="KW-0808">Transferase</keyword>
<organism evidence="6 7">
    <name type="scientific">Miscanthus lutarioriparius</name>
    <dbReference type="NCBI Taxonomy" id="422564"/>
    <lineage>
        <taxon>Eukaryota</taxon>
        <taxon>Viridiplantae</taxon>
        <taxon>Streptophyta</taxon>
        <taxon>Embryophyta</taxon>
        <taxon>Tracheophyta</taxon>
        <taxon>Spermatophyta</taxon>
        <taxon>Magnoliopsida</taxon>
        <taxon>Liliopsida</taxon>
        <taxon>Poales</taxon>
        <taxon>Poaceae</taxon>
        <taxon>PACMAD clade</taxon>
        <taxon>Panicoideae</taxon>
        <taxon>Andropogonodae</taxon>
        <taxon>Andropogoneae</taxon>
        <taxon>Saccharinae</taxon>
        <taxon>Miscanthus</taxon>
    </lineage>
</organism>
<evidence type="ECO:0000256" key="1">
    <source>
        <dbReference type="ARBA" id="ARBA00009995"/>
    </source>
</evidence>
<feature type="region of interest" description="Disordered" evidence="5">
    <location>
        <begin position="368"/>
        <end position="389"/>
    </location>
</feature>
<dbReference type="FunFam" id="3.40.50.2000:FF:000019">
    <property type="entry name" value="Glycosyltransferase"/>
    <property type="match status" value="1"/>
</dbReference>
<gene>
    <name evidence="6" type="ORF">NCGR_LOCUS38447</name>
</gene>
<dbReference type="EC" id="2.4.1.-" evidence="4"/>
<dbReference type="AlphaFoldDB" id="A0A811QFQ9"/>
<evidence type="ECO:0000313" key="7">
    <source>
        <dbReference type="Proteomes" id="UP000604825"/>
    </source>
</evidence>
<evidence type="ECO:0000256" key="5">
    <source>
        <dbReference type="SAM" id="MobiDB-lite"/>
    </source>
</evidence>
<keyword evidence="7" id="KW-1185">Reference proteome</keyword>
<keyword evidence="3" id="KW-0328">Glycosyltransferase</keyword>
<protein>
    <recommendedName>
        <fullName evidence="4">Glycosyltransferase</fullName>
        <ecNumber evidence="4">2.4.1.-</ecNumber>
    </recommendedName>
</protein>
<dbReference type="PANTHER" id="PTHR11926">
    <property type="entry name" value="GLUCOSYL/GLUCURONOSYL TRANSFERASES"/>
    <property type="match status" value="1"/>
</dbReference>
<accession>A0A811QFQ9</accession>
<name>A0A811QFQ9_9POAL</name>
<reference evidence="6" key="1">
    <citation type="submission" date="2020-10" db="EMBL/GenBank/DDBJ databases">
        <authorList>
            <person name="Han B."/>
            <person name="Lu T."/>
            <person name="Zhao Q."/>
            <person name="Huang X."/>
            <person name="Zhao Y."/>
        </authorList>
    </citation>
    <scope>NUCLEOTIDE SEQUENCE</scope>
</reference>
<dbReference type="PROSITE" id="PS00375">
    <property type="entry name" value="UDPGT"/>
    <property type="match status" value="1"/>
</dbReference>
<dbReference type="GO" id="GO:0080044">
    <property type="term" value="F:quercetin 7-O-glucosyltransferase activity"/>
    <property type="evidence" value="ECO:0007669"/>
    <property type="project" value="TreeGrafter"/>
</dbReference>
<dbReference type="CDD" id="cd03784">
    <property type="entry name" value="GT1_Gtf-like"/>
    <property type="match status" value="1"/>
</dbReference>
<evidence type="ECO:0000256" key="3">
    <source>
        <dbReference type="RuleBase" id="RU003718"/>
    </source>
</evidence>
<evidence type="ECO:0000256" key="4">
    <source>
        <dbReference type="RuleBase" id="RU362057"/>
    </source>
</evidence>
<proteinExistence type="inferred from homology"/>
<dbReference type="Proteomes" id="UP000604825">
    <property type="component" value="Unassembled WGS sequence"/>
</dbReference>
<dbReference type="Gene3D" id="3.40.50.2000">
    <property type="entry name" value="Glycogen Phosphorylase B"/>
    <property type="match status" value="2"/>
</dbReference>
<dbReference type="GO" id="GO:0080043">
    <property type="term" value="F:quercetin 3-O-glucosyltransferase activity"/>
    <property type="evidence" value="ECO:0007669"/>
    <property type="project" value="TreeGrafter"/>
</dbReference>
<dbReference type="Pfam" id="PF00201">
    <property type="entry name" value="UDPGT"/>
    <property type="match status" value="1"/>
</dbReference>
<dbReference type="SUPFAM" id="SSF53756">
    <property type="entry name" value="UDP-Glycosyltransferase/glycogen phosphorylase"/>
    <property type="match status" value="1"/>
</dbReference>
<dbReference type="OrthoDB" id="780888at2759"/>
<dbReference type="InterPro" id="IPR002213">
    <property type="entry name" value="UDP_glucos_trans"/>
</dbReference>
<evidence type="ECO:0000313" key="6">
    <source>
        <dbReference type="EMBL" id="CAD6254848.1"/>
    </source>
</evidence>
<comment type="similarity">
    <text evidence="1 3">Belongs to the UDP-glycosyltransferase family.</text>
</comment>
<dbReference type="FunFam" id="3.40.50.2000:FF:000352">
    <property type="entry name" value="Glycosyltransferase"/>
    <property type="match status" value="1"/>
</dbReference>
<dbReference type="EMBL" id="CAJGYO010000009">
    <property type="protein sequence ID" value="CAD6254848.1"/>
    <property type="molecule type" value="Genomic_DNA"/>
</dbReference>
<evidence type="ECO:0000256" key="2">
    <source>
        <dbReference type="ARBA" id="ARBA00022679"/>
    </source>
</evidence>
<comment type="caution">
    <text evidence="6">The sequence shown here is derived from an EMBL/GenBank/DDBJ whole genome shotgun (WGS) entry which is preliminary data.</text>
</comment>
<dbReference type="PANTHER" id="PTHR11926:SF1505">
    <property type="entry name" value="GLYCOSYLTRANSFERASE"/>
    <property type="match status" value="1"/>
</dbReference>
<sequence length="526" mass="57219">MQSSVCQFRLLSSDSEIYIPAWTSSICTLPPSRTLLSTADDEAGRHHFLVVAYGVQSHVNPGRALARRLARLGGVDGSITATLSVPLVTYRRMFPSSLDAATVATAEETTDDGVISYVPYSDGLDDGSLSWSTDAEDRARRRRASADSLSAVVARLAGRGQPVTCIMCTMVLLPVLDVAREHGIPLAVYWLQPATVLAVSYHYFHGHDKLVAAHATDPAYEVPVPGLRRPLRIGCLPSFLTDTSGSDRARASIDLFRELFEFMDQWRPKVLVNTFDELEPSALAEMRRHLDVVAVGPMVGSATDARIHLFEHDKKRYMEWLQAHPDSSVVYVSFGSVTKLPKRQMEEIAGGLRQCGRPYLLAVRRDGVDGGDGEGGGSHGQLLENDTQSESQSQGMVVDWCNQLEVLSHPAIGCFVSHCGWNSVTEAMASGVPIVGVPNMFDQPTNMYLVEEELGVGVRGERNGDGVLTGTELARSIELVMGDGARAVAIRERAKALKETAQAAMQAGLPRETFGTSSKQCQNQYN</sequence>